<protein>
    <submittedName>
        <fullName evidence="3">Histidine kinase</fullName>
    </submittedName>
</protein>
<dbReference type="InterPro" id="IPR010559">
    <property type="entry name" value="Sig_transdc_His_kin_internal"/>
</dbReference>
<dbReference type="STRING" id="104663.SAMN04488121_1089"/>
<evidence type="ECO:0000313" key="4">
    <source>
        <dbReference type="Proteomes" id="UP000199045"/>
    </source>
</evidence>
<organism evidence="3 4">
    <name type="scientific">Chitinophaga filiformis</name>
    <name type="common">Myxococcus filiformis</name>
    <name type="synonym">Flexibacter filiformis</name>
    <dbReference type="NCBI Taxonomy" id="104663"/>
    <lineage>
        <taxon>Bacteria</taxon>
        <taxon>Pseudomonadati</taxon>
        <taxon>Bacteroidota</taxon>
        <taxon>Chitinophagia</taxon>
        <taxon>Chitinophagales</taxon>
        <taxon>Chitinophagaceae</taxon>
        <taxon>Chitinophaga</taxon>
    </lineage>
</organism>
<feature type="transmembrane region" description="Helical" evidence="1">
    <location>
        <begin position="7"/>
        <end position="25"/>
    </location>
</feature>
<name>A0A1G7YU48_CHIFI</name>
<reference evidence="3 4" key="1">
    <citation type="submission" date="2016-10" db="EMBL/GenBank/DDBJ databases">
        <authorList>
            <person name="de Groot N.N."/>
        </authorList>
    </citation>
    <scope>NUCLEOTIDE SEQUENCE [LARGE SCALE GENOMIC DNA]</scope>
    <source>
        <strain evidence="3 4">DSM 527</strain>
    </source>
</reference>
<keyword evidence="3" id="KW-0418">Kinase</keyword>
<accession>A0A1G7YU48</accession>
<keyword evidence="1" id="KW-1133">Transmembrane helix</keyword>
<gene>
    <name evidence="3" type="ORF">SAMN04488121_1089</name>
</gene>
<dbReference type="RefSeq" id="WP_089836129.1">
    <property type="nucleotide sequence ID" value="NZ_FNBN01000008.1"/>
</dbReference>
<dbReference type="Proteomes" id="UP000199045">
    <property type="component" value="Unassembled WGS sequence"/>
</dbReference>
<dbReference type="GO" id="GO:0016020">
    <property type="term" value="C:membrane"/>
    <property type="evidence" value="ECO:0007669"/>
    <property type="project" value="InterPro"/>
</dbReference>
<feature type="domain" description="Signal transduction histidine kinase internal region" evidence="2">
    <location>
        <begin position="159"/>
        <end position="237"/>
    </location>
</feature>
<feature type="transmembrane region" description="Helical" evidence="1">
    <location>
        <begin position="40"/>
        <end position="63"/>
    </location>
</feature>
<dbReference type="PANTHER" id="PTHR34220">
    <property type="entry name" value="SENSOR HISTIDINE KINASE YPDA"/>
    <property type="match status" value="1"/>
</dbReference>
<dbReference type="GO" id="GO:0000155">
    <property type="term" value="F:phosphorelay sensor kinase activity"/>
    <property type="evidence" value="ECO:0007669"/>
    <property type="project" value="InterPro"/>
</dbReference>
<evidence type="ECO:0000256" key="1">
    <source>
        <dbReference type="SAM" id="Phobius"/>
    </source>
</evidence>
<dbReference type="Pfam" id="PF06580">
    <property type="entry name" value="His_kinase"/>
    <property type="match status" value="1"/>
</dbReference>
<evidence type="ECO:0000313" key="3">
    <source>
        <dbReference type="EMBL" id="SDH00063.1"/>
    </source>
</evidence>
<dbReference type="SUPFAM" id="SSF55874">
    <property type="entry name" value="ATPase domain of HSP90 chaperone/DNA topoisomerase II/histidine kinase"/>
    <property type="match status" value="1"/>
</dbReference>
<dbReference type="EMBL" id="FNBN01000008">
    <property type="protein sequence ID" value="SDH00063.1"/>
    <property type="molecule type" value="Genomic_DNA"/>
</dbReference>
<sequence length="362" mass="42781">MSNFRRYYLPAIYSLVTYFSIRLLLDTVTGMKFWKRPLGLNLFEIGCCIFFGYLLIGTHHYMYRYFDKHWADMDNYRKRVLKELGAITLMTILFQNIFILPLAMFTDDGAQWYDVADINVIPLLYSLIYYGISRSNTFLQAYVNNKVKLQEVMNNQLQAELKFLKSQLHPHFLFNALNTIYFQMDEDVNAAKRSVEQFSELLRYQLYDQQQTVSIRHEIQYLHTFINLQKVRASDKLVLNLHLDPDLYDQQVYPLLLFPLVENAFKYVGGEYWINIHASLKNKRIHFIVENAIPKITMPVKAGGIGLENLKRRLELLYPGKHTFEINKTERTFSVVLSIEPEPVVYQTIITEEDEDQMRHHG</sequence>
<keyword evidence="1" id="KW-0472">Membrane</keyword>
<feature type="transmembrane region" description="Helical" evidence="1">
    <location>
        <begin position="112"/>
        <end position="132"/>
    </location>
</feature>
<keyword evidence="1" id="KW-0812">Transmembrane</keyword>
<proteinExistence type="predicted"/>
<dbReference type="InterPro" id="IPR050640">
    <property type="entry name" value="Bact_2-comp_sensor_kinase"/>
</dbReference>
<keyword evidence="3" id="KW-0808">Transferase</keyword>
<dbReference type="OrthoDB" id="9792992at2"/>
<dbReference type="PANTHER" id="PTHR34220:SF7">
    <property type="entry name" value="SENSOR HISTIDINE KINASE YPDA"/>
    <property type="match status" value="1"/>
</dbReference>
<feature type="transmembrane region" description="Helical" evidence="1">
    <location>
        <begin position="84"/>
        <end position="106"/>
    </location>
</feature>
<dbReference type="InterPro" id="IPR036890">
    <property type="entry name" value="HATPase_C_sf"/>
</dbReference>
<dbReference type="AlphaFoldDB" id="A0A1G7YU48"/>
<evidence type="ECO:0000259" key="2">
    <source>
        <dbReference type="Pfam" id="PF06580"/>
    </source>
</evidence>
<dbReference type="Gene3D" id="3.30.565.10">
    <property type="entry name" value="Histidine kinase-like ATPase, C-terminal domain"/>
    <property type="match status" value="1"/>
</dbReference>